<evidence type="ECO:0000256" key="2">
    <source>
        <dbReference type="ARBA" id="ARBA00022908"/>
    </source>
</evidence>
<dbReference type="PROSITE" id="PS51898">
    <property type="entry name" value="TYR_RECOMBINASE"/>
    <property type="match status" value="1"/>
</dbReference>
<dbReference type="InterPro" id="IPR002104">
    <property type="entry name" value="Integrase_catalytic"/>
</dbReference>
<dbReference type="InterPro" id="IPR010998">
    <property type="entry name" value="Integrase_recombinase_N"/>
</dbReference>
<dbReference type="InterPro" id="IPR025166">
    <property type="entry name" value="Integrase_DNA_bind_dom"/>
</dbReference>
<gene>
    <name evidence="8" type="ORF">SR858_03710</name>
</gene>
<dbReference type="Gene3D" id="1.10.150.130">
    <property type="match status" value="1"/>
</dbReference>
<keyword evidence="2" id="KW-0229">DNA integration</keyword>
<dbReference type="PANTHER" id="PTHR30629:SF2">
    <property type="entry name" value="PROPHAGE INTEGRASE INTS-RELATED"/>
    <property type="match status" value="1"/>
</dbReference>
<dbReference type="Gene3D" id="3.30.160.390">
    <property type="entry name" value="Integrase, DNA-binding domain"/>
    <property type="match status" value="1"/>
</dbReference>
<evidence type="ECO:0000259" key="7">
    <source>
        <dbReference type="PROSITE" id="PS51900"/>
    </source>
</evidence>
<sequence>MTLTDLFIRKLKHSGKPSGDKYSDGRALYLLVKESNKYWRMNYRFDGRHKTLALGIYPEVSLAEARELCADARKLLRAGVDPRAPIIDPYEQQRRQDAQNTFRALALLWLAKMDASRSTATQEKVLAWLEHDVFPYIGSLPVSSIKPRDVLGVVQRVEARGAVDSAHRIKQLCGQVLRHGVAIGWSERDVTPDLKGALIAVPRTNFAAITEPKELAVLLRAIYAYNGHIVAVSALKLAPLVFVRPGELRAAEWREFDLDGAAWRIPAAKMKMRMEHMVPLSTQALEILRQLRRITGHGKYVFPSLRTEQACMSENTINAALRGMGFAKEVMTAHGFRATARTIMDEVLGERVDLIEHQLAHRVIDPNGRAYNRTAHLPARAAMMQRWADYLDKLRTGADVIPLRAVAAPGSGPGPQ</sequence>
<evidence type="ECO:0000256" key="4">
    <source>
        <dbReference type="ARBA" id="ARBA00023172"/>
    </source>
</evidence>
<name>A0ABZ0Y0A3_9BURK</name>
<dbReference type="InterPro" id="IPR013762">
    <property type="entry name" value="Integrase-like_cat_sf"/>
</dbReference>
<dbReference type="SUPFAM" id="SSF56349">
    <property type="entry name" value="DNA breaking-rejoining enzymes"/>
    <property type="match status" value="1"/>
</dbReference>
<keyword evidence="4" id="KW-0233">DNA recombination</keyword>
<dbReference type="InterPro" id="IPR044068">
    <property type="entry name" value="CB"/>
</dbReference>
<evidence type="ECO:0000259" key="6">
    <source>
        <dbReference type="PROSITE" id="PS51898"/>
    </source>
</evidence>
<dbReference type="Pfam" id="PF22022">
    <property type="entry name" value="Phage_int_M"/>
    <property type="match status" value="1"/>
</dbReference>
<evidence type="ECO:0000313" key="8">
    <source>
        <dbReference type="EMBL" id="WQH05457.1"/>
    </source>
</evidence>
<feature type="domain" description="Tyr recombinase" evidence="6">
    <location>
        <begin position="204"/>
        <end position="389"/>
    </location>
</feature>
<keyword evidence="3 5" id="KW-0238">DNA-binding</keyword>
<keyword evidence="9" id="KW-1185">Reference proteome</keyword>
<dbReference type="Proteomes" id="UP001326110">
    <property type="component" value="Chromosome"/>
</dbReference>
<dbReference type="InterPro" id="IPR011010">
    <property type="entry name" value="DNA_brk_join_enz"/>
</dbReference>
<dbReference type="Gene3D" id="1.10.443.10">
    <property type="entry name" value="Intergrase catalytic core"/>
    <property type="match status" value="1"/>
</dbReference>
<evidence type="ECO:0000256" key="5">
    <source>
        <dbReference type="PROSITE-ProRule" id="PRU01248"/>
    </source>
</evidence>
<proteinExistence type="inferred from homology"/>
<dbReference type="GeneID" id="43164718"/>
<evidence type="ECO:0000256" key="3">
    <source>
        <dbReference type="ARBA" id="ARBA00023125"/>
    </source>
</evidence>
<feature type="domain" description="Core-binding (CB)" evidence="7">
    <location>
        <begin position="100"/>
        <end position="181"/>
    </location>
</feature>
<dbReference type="EMBL" id="CP140152">
    <property type="protein sequence ID" value="WQH05457.1"/>
    <property type="molecule type" value="Genomic_DNA"/>
</dbReference>
<dbReference type="InterPro" id="IPR050808">
    <property type="entry name" value="Phage_Integrase"/>
</dbReference>
<dbReference type="Pfam" id="PF00589">
    <property type="entry name" value="Phage_integrase"/>
    <property type="match status" value="1"/>
</dbReference>
<dbReference type="PANTHER" id="PTHR30629">
    <property type="entry name" value="PROPHAGE INTEGRASE"/>
    <property type="match status" value="1"/>
</dbReference>
<dbReference type="CDD" id="cd00801">
    <property type="entry name" value="INT_P4_C"/>
    <property type="match status" value="1"/>
</dbReference>
<accession>A0ABZ0Y0A3</accession>
<dbReference type="InterPro" id="IPR053876">
    <property type="entry name" value="Phage_int_M"/>
</dbReference>
<dbReference type="RefSeq" id="WP_019923083.1">
    <property type="nucleotide sequence ID" value="NZ_CP140152.1"/>
</dbReference>
<evidence type="ECO:0000313" key="9">
    <source>
        <dbReference type="Proteomes" id="UP001326110"/>
    </source>
</evidence>
<dbReference type="GO" id="GO:0003677">
    <property type="term" value="F:DNA binding"/>
    <property type="evidence" value="ECO:0007669"/>
    <property type="project" value="UniProtKB-KW"/>
</dbReference>
<organism evidence="8 9">
    <name type="scientific">Duganella zoogloeoides</name>
    <dbReference type="NCBI Taxonomy" id="75659"/>
    <lineage>
        <taxon>Bacteria</taxon>
        <taxon>Pseudomonadati</taxon>
        <taxon>Pseudomonadota</taxon>
        <taxon>Betaproteobacteria</taxon>
        <taxon>Burkholderiales</taxon>
        <taxon>Oxalobacteraceae</taxon>
        <taxon>Telluria group</taxon>
        <taxon>Duganella</taxon>
    </lineage>
</organism>
<dbReference type="PROSITE" id="PS51900">
    <property type="entry name" value="CB"/>
    <property type="match status" value="1"/>
</dbReference>
<dbReference type="Pfam" id="PF13356">
    <property type="entry name" value="Arm-DNA-bind_3"/>
    <property type="match status" value="1"/>
</dbReference>
<reference evidence="8 9" key="1">
    <citation type="submission" date="2023-11" db="EMBL/GenBank/DDBJ databases">
        <title>MicrobeMod: A computational toolkit for identifying prokaryotic methylation and restriction-modification with nanopore sequencing.</title>
        <authorList>
            <person name="Crits-Christoph A."/>
            <person name="Kang S.C."/>
            <person name="Lee H."/>
            <person name="Ostrov N."/>
        </authorList>
    </citation>
    <scope>NUCLEOTIDE SEQUENCE [LARGE SCALE GENOMIC DNA]</scope>
    <source>
        <strain evidence="8 9">ATCC 25935</strain>
    </source>
</reference>
<evidence type="ECO:0000256" key="1">
    <source>
        <dbReference type="ARBA" id="ARBA00008857"/>
    </source>
</evidence>
<dbReference type="InterPro" id="IPR038488">
    <property type="entry name" value="Integrase_DNA-bd_sf"/>
</dbReference>
<comment type="similarity">
    <text evidence="1">Belongs to the 'phage' integrase family.</text>
</comment>
<protein>
    <submittedName>
        <fullName evidence="8">Integrase arm-type DNA-binding domain-containing protein</fullName>
    </submittedName>
</protein>